<dbReference type="AlphaFoldDB" id="A0A914PRZ9"/>
<keyword evidence="3" id="KW-1185">Reference proteome</keyword>
<keyword evidence="2" id="KW-1133">Transmembrane helix</keyword>
<feature type="transmembrane region" description="Helical" evidence="2">
    <location>
        <begin position="185"/>
        <end position="202"/>
    </location>
</feature>
<proteinExistence type="inferred from homology"/>
<protein>
    <submittedName>
        <fullName evidence="4">Reduced folate transporter</fullName>
    </submittedName>
</protein>
<dbReference type="PANTHER" id="PTHR10686">
    <property type="entry name" value="FOLATE TRANSPORTER"/>
    <property type="match status" value="1"/>
</dbReference>
<evidence type="ECO:0000256" key="2">
    <source>
        <dbReference type="SAM" id="Phobius"/>
    </source>
</evidence>
<dbReference type="GO" id="GO:0090482">
    <property type="term" value="F:vitamin transmembrane transporter activity"/>
    <property type="evidence" value="ECO:0007669"/>
    <property type="project" value="InterPro"/>
</dbReference>
<evidence type="ECO:0000313" key="4">
    <source>
        <dbReference type="WBParaSite" id="PDA_v2.g20924.t1"/>
    </source>
</evidence>
<feature type="transmembrane region" description="Helical" evidence="2">
    <location>
        <begin position="280"/>
        <end position="299"/>
    </location>
</feature>
<accession>A0A914PRZ9</accession>
<feature type="transmembrane region" description="Helical" evidence="2">
    <location>
        <begin position="342"/>
        <end position="362"/>
    </location>
</feature>
<organism evidence="3 4">
    <name type="scientific">Panagrolaimus davidi</name>
    <dbReference type="NCBI Taxonomy" id="227884"/>
    <lineage>
        <taxon>Eukaryota</taxon>
        <taxon>Metazoa</taxon>
        <taxon>Ecdysozoa</taxon>
        <taxon>Nematoda</taxon>
        <taxon>Chromadorea</taxon>
        <taxon>Rhabditida</taxon>
        <taxon>Tylenchina</taxon>
        <taxon>Panagrolaimomorpha</taxon>
        <taxon>Panagrolaimoidea</taxon>
        <taxon>Panagrolaimidae</taxon>
        <taxon>Panagrolaimus</taxon>
    </lineage>
</organism>
<dbReference type="InterPro" id="IPR036259">
    <property type="entry name" value="MFS_trans_sf"/>
</dbReference>
<sequence>MSQKTASKNLLKNNENGSLLENVKFTKVEEDSEIQLKNDGNGRFKNYILPALLVFYSIIKEFKVGEPFLYKYHSENLNYTAEILNGEVYPYSAYSYLFAIIPIFLFTDILLYKPIMYIEILGQIFYRFTLSFTSSLFSQQLGQTMGGLVRASDLAFFSYIYGVLEKDQYKRFTSWTRAGTMAGRTGAYLFSQILILTHWSDYHTMNKMAFYIASTALLVCFFLPRIRWKTMVERIHQTKATTSTSTSSQPKSYSEYVSYRIRRLHSHFKQIYNNPRIRKWSFYWAMTTCMSLQVSLYYQTLFGIVQIGDDTPLNGFADAGYTFVSVILILIMNWYSINWDKWGELALVIISTLSAGFLVIFSQAQTAYPMYACYIAYEAFYQLMITISQ</sequence>
<evidence type="ECO:0000313" key="3">
    <source>
        <dbReference type="Proteomes" id="UP000887578"/>
    </source>
</evidence>
<dbReference type="InterPro" id="IPR002666">
    <property type="entry name" value="Folate_carrier"/>
</dbReference>
<dbReference type="PANTHER" id="PTHR10686:SF18">
    <property type="entry name" value="IP11787P-RELATED"/>
    <property type="match status" value="1"/>
</dbReference>
<dbReference type="Proteomes" id="UP000887578">
    <property type="component" value="Unplaced"/>
</dbReference>
<dbReference type="Gene3D" id="1.20.1250.20">
    <property type="entry name" value="MFS general substrate transporter like domains"/>
    <property type="match status" value="1"/>
</dbReference>
<evidence type="ECO:0000256" key="1">
    <source>
        <dbReference type="ARBA" id="ARBA00005773"/>
    </source>
</evidence>
<dbReference type="WBParaSite" id="PDA_v2.g20924.t1">
    <property type="protein sequence ID" value="PDA_v2.g20924.t1"/>
    <property type="gene ID" value="PDA_v2.g20924"/>
</dbReference>
<keyword evidence="2" id="KW-0472">Membrane</keyword>
<feature type="transmembrane region" description="Helical" evidence="2">
    <location>
        <begin position="124"/>
        <end position="141"/>
    </location>
</feature>
<dbReference type="GO" id="GO:0005886">
    <property type="term" value="C:plasma membrane"/>
    <property type="evidence" value="ECO:0007669"/>
    <property type="project" value="TreeGrafter"/>
</dbReference>
<name>A0A914PRZ9_9BILA</name>
<dbReference type="Pfam" id="PF01770">
    <property type="entry name" value="Folate_carrier"/>
    <property type="match status" value="1"/>
</dbReference>
<reference evidence="4" key="1">
    <citation type="submission" date="2022-11" db="UniProtKB">
        <authorList>
            <consortium name="WormBaseParasite"/>
        </authorList>
    </citation>
    <scope>IDENTIFICATION</scope>
</reference>
<keyword evidence="2" id="KW-0812">Transmembrane</keyword>
<feature type="transmembrane region" description="Helical" evidence="2">
    <location>
        <begin position="319"/>
        <end position="335"/>
    </location>
</feature>
<dbReference type="SUPFAM" id="SSF103473">
    <property type="entry name" value="MFS general substrate transporter"/>
    <property type="match status" value="1"/>
</dbReference>
<feature type="transmembrane region" description="Helical" evidence="2">
    <location>
        <begin position="208"/>
        <end position="226"/>
    </location>
</feature>
<comment type="similarity">
    <text evidence="1">Belongs to the reduced folate carrier (RFC) transporter (TC 2.A.48) family.</text>
</comment>
<feature type="transmembrane region" description="Helical" evidence="2">
    <location>
        <begin position="93"/>
        <end position="112"/>
    </location>
</feature>